<evidence type="ECO:0000313" key="3">
    <source>
        <dbReference type="Proteomes" id="UP001310022"/>
    </source>
</evidence>
<feature type="transmembrane region" description="Helical" evidence="1">
    <location>
        <begin position="961"/>
        <end position="981"/>
    </location>
</feature>
<dbReference type="InterPro" id="IPR027463">
    <property type="entry name" value="AcrB_DN_DC_subdom"/>
</dbReference>
<keyword evidence="1" id="KW-1133">Transmembrane helix</keyword>
<gene>
    <name evidence="2" type="ORF">PEDI_34980</name>
</gene>
<dbReference type="RefSeq" id="WP_338238168.1">
    <property type="nucleotide sequence ID" value="NZ_BQKE01000002.1"/>
</dbReference>
<dbReference type="SUPFAM" id="SSF82693">
    <property type="entry name" value="Multidrug efflux transporter AcrB pore domain, PN1, PN2, PC1 and PC2 subdomains"/>
    <property type="match status" value="2"/>
</dbReference>
<evidence type="ECO:0000313" key="2">
    <source>
        <dbReference type="EMBL" id="GJM62946.1"/>
    </source>
</evidence>
<dbReference type="Gene3D" id="3.30.70.1320">
    <property type="entry name" value="Multidrug efflux transporter AcrB pore domain like"/>
    <property type="match status" value="1"/>
</dbReference>
<keyword evidence="1" id="KW-0812">Transmembrane</keyword>
<dbReference type="PRINTS" id="PR00702">
    <property type="entry name" value="ACRIFLAVINRP"/>
</dbReference>
<dbReference type="EMBL" id="BQKE01000002">
    <property type="protein sequence ID" value="GJM62946.1"/>
    <property type="molecule type" value="Genomic_DNA"/>
</dbReference>
<dbReference type="Gene3D" id="3.30.70.1440">
    <property type="entry name" value="Multidrug efflux transporter AcrB pore domain"/>
    <property type="match status" value="1"/>
</dbReference>
<proteinExistence type="predicted"/>
<dbReference type="PANTHER" id="PTHR32063">
    <property type="match status" value="1"/>
</dbReference>
<dbReference type="Proteomes" id="UP001310022">
    <property type="component" value="Unassembled WGS sequence"/>
</dbReference>
<name>A0AAN4VZK2_9BACT</name>
<dbReference type="Pfam" id="PF00873">
    <property type="entry name" value="ACR_tran"/>
    <property type="match status" value="2"/>
</dbReference>
<feature type="transmembrane region" description="Helical" evidence="1">
    <location>
        <begin position="510"/>
        <end position="530"/>
    </location>
</feature>
<feature type="transmembrane region" description="Helical" evidence="1">
    <location>
        <begin position="368"/>
        <end position="385"/>
    </location>
</feature>
<feature type="transmembrane region" description="Helical" evidence="1">
    <location>
        <begin position="987"/>
        <end position="1012"/>
    </location>
</feature>
<feature type="transmembrane region" description="Helical" evidence="1">
    <location>
        <begin position="1046"/>
        <end position="1069"/>
    </location>
</feature>
<dbReference type="GO" id="GO:0005886">
    <property type="term" value="C:plasma membrane"/>
    <property type="evidence" value="ECO:0007669"/>
    <property type="project" value="TreeGrafter"/>
</dbReference>
<reference evidence="2 3" key="1">
    <citation type="submission" date="2021-12" db="EMBL/GenBank/DDBJ databases">
        <title>Genome sequencing of bacteria with rrn-lacking chromosome and rrn-plasmid.</title>
        <authorList>
            <person name="Anda M."/>
            <person name="Iwasaki W."/>
        </authorList>
    </citation>
    <scope>NUCLEOTIDE SEQUENCE [LARGE SCALE GENOMIC DNA]</scope>
    <source>
        <strain evidence="2 3">NBRC 15940</strain>
    </source>
</reference>
<keyword evidence="1" id="KW-0472">Membrane</keyword>
<protein>
    <submittedName>
        <fullName evidence="2">Copper transporter</fullName>
    </submittedName>
</protein>
<dbReference type="Gene3D" id="3.30.70.1430">
    <property type="entry name" value="Multidrug efflux transporter AcrB pore domain"/>
    <property type="match status" value="2"/>
</dbReference>
<dbReference type="AlphaFoldDB" id="A0AAN4VZK2"/>
<dbReference type="SUPFAM" id="SSF82866">
    <property type="entry name" value="Multidrug efflux transporter AcrB transmembrane domain"/>
    <property type="match status" value="2"/>
</dbReference>
<dbReference type="InterPro" id="IPR001036">
    <property type="entry name" value="Acrflvin-R"/>
</dbReference>
<dbReference type="Gene3D" id="3.30.2090.10">
    <property type="entry name" value="Multidrug efflux transporter AcrB TolC docking domain, DN and DC subdomains"/>
    <property type="match status" value="2"/>
</dbReference>
<dbReference type="Gene3D" id="1.20.1640.10">
    <property type="entry name" value="Multidrug efflux transporter AcrB transmembrane domain"/>
    <property type="match status" value="2"/>
</dbReference>
<accession>A0AAN4VZK2</accession>
<feature type="transmembrane region" description="Helical" evidence="1">
    <location>
        <begin position="934"/>
        <end position="954"/>
    </location>
</feature>
<keyword evidence="3" id="KW-1185">Reference proteome</keyword>
<feature type="transmembrane region" description="Helical" evidence="1">
    <location>
        <begin position="22"/>
        <end position="39"/>
    </location>
</feature>
<feature type="transmembrane region" description="Helical" evidence="1">
    <location>
        <begin position="587"/>
        <end position="606"/>
    </location>
</feature>
<feature type="transmembrane region" description="Helical" evidence="1">
    <location>
        <begin position="471"/>
        <end position="498"/>
    </location>
</feature>
<feature type="transmembrane region" description="Helical" evidence="1">
    <location>
        <begin position="439"/>
        <end position="459"/>
    </location>
</feature>
<feature type="transmembrane region" description="Helical" evidence="1">
    <location>
        <begin position="343"/>
        <end position="362"/>
    </location>
</feature>
<evidence type="ECO:0000256" key="1">
    <source>
        <dbReference type="SAM" id="Phobius"/>
    </source>
</evidence>
<feature type="transmembrane region" description="Helical" evidence="1">
    <location>
        <begin position="397"/>
        <end position="419"/>
    </location>
</feature>
<feature type="transmembrane region" description="Helical" evidence="1">
    <location>
        <begin position="1089"/>
        <end position="1121"/>
    </location>
</feature>
<dbReference type="GO" id="GO:0042910">
    <property type="term" value="F:xenobiotic transmembrane transporter activity"/>
    <property type="evidence" value="ECO:0007669"/>
    <property type="project" value="TreeGrafter"/>
</dbReference>
<sequence length="1131" mass="125343">MEQQNKIQKTFGASTFAVNNRITVYVLTGLIAVFGFLGYQKLPKENFPEVSIPTVFIGTPYPGNSPVEVEQLISRVLEKELKREEGVKKMTSASVDGFSSITVEFEMDVDPNDAVFRVKNAVDRARSFLPTDIPEDPMVKEIDLAEFPVLNVSFSGPYTITELRGYAEDLKEEVERFAAISEGQIKGVDDREVHIEIDPFEMDSRHISFEDIAKAVRNEHRNISGGDIIKDGLRRSVRIVGEFQDPTKMDDILVKVVDGKPVYIRDIGHTTFGFIDQESYSRINGMETVTLDVIKRSGYNIIETTEEVREVVEEMQASVYPNDLKITITGDQSTDTKNSLRNLENNIIMGMVLVIVVLLFFLNTRNAMFVGLAIPMSMLMSFAIIRMAGMTINTMVLFGLVMALGMLVDNGIVLVENVVRLRKEGYNNLKATIYGAGEIAWPIIASTATTVAAFLPLALWPGIMGEFFRMLPITIAIVLCSSLFVALVINPTFIAFFMKVEDEEETVVNHSRVLMITGGMIVFGIVLLLLGKNTFGNLVGLFGILGLLDTYALSPMAKRFQTNFIPKLEAQYEKTIHFALKGYRPGILLASTVIGLVAALGLFNTFTPNVLFFPNNIPSQVYVLVQYPIGTDINSTIATTVELEKTAFKVLDPYMNVVESVVTTCGSGSSDPNEGIKAKGAGSYHEGRITIDFVDYEDRQGVDTELILKELRDAIADQPGVIIKVDKNRVGPPVGKPIQIEVSGYEFDGLMAVGDHIISGIKKANIQGVETLASDLELTKPEYDVQIDREKAAYYGLSTAQIGDEIRSAIFGKIVGRYKDRVDDWDIKVRFTEDYRGNADALKNKMISMKNDKGKLIQIPISAVADFELSSTFGMINRQNQQRILNISSNVLPGYNPTQVNNEILKVIATLDVPNGYHVALGGEQEKQAEEMSFLLEALILAIVLIFGIIVFQFNQITAPLIILSSVVLSTIGVFMGEVIFQMDFVIMMTMMGIISLAGVVVNNAIVLIDFCNVKKEEMRLRLGKEQKMTIDHVRQAIEEAGKTRLVPVLLTAITTVLSLVPMALGMNIDFVQFFQDYNFNFYVGGDSAAFWAPLAWTVIFGLTFATFLTLIIVPVMVLLIDQAKSAFNKH</sequence>
<dbReference type="SUPFAM" id="SSF82714">
    <property type="entry name" value="Multidrug efflux transporter AcrB TolC docking domain, DN and DC subdomains"/>
    <property type="match status" value="2"/>
</dbReference>
<dbReference type="PANTHER" id="PTHR32063:SF0">
    <property type="entry name" value="SWARMING MOTILITY PROTEIN SWRC"/>
    <property type="match status" value="1"/>
</dbReference>
<comment type="caution">
    <text evidence="2">The sequence shown here is derived from an EMBL/GenBank/DDBJ whole genome shotgun (WGS) entry which is preliminary data.</text>
</comment>
<organism evidence="2 3">
    <name type="scientific">Persicobacter diffluens</name>
    <dbReference type="NCBI Taxonomy" id="981"/>
    <lineage>
        <taxon>Bacteria</taxon>
        <taxon>Pseudomonadati</taxon>
        <taxon>Bacteroidota</taxon>
        <taxon>Cytophagia</taxon>
        <taxon>Cytophagales</taxon>
        <taxon>Persicobacteraceae</taxon>
        <taxon>Persicobacter</taxon>
    </lineage>
</organism>